<keyword evidence="2" id="KW-0489">Methyltransferase</keyword>
<dbReference type="Pfam" id="PF13847">
    <property type="entry name" value="Methyltransf_31"/>
    <property type="match status" value="1"/>
</dbReference>
<dbReference type="CDD" id="cd02440">
    <property type="entry name" value="AdoMet_MTases"/>
    <property type="match status" value="1"/>
</dbReference>
<dbReference type="GO" id="GO:0032259">
    <property type="term" value="P:methylation"/>
    <property type="evidence" value="ECO:0007669"/>
    <property type="project" value="UniProtKB-KW"/>
</dbReference>
<dbReference type="SUPFAM" id="SSF53335">
    <property type="entry name" value="S-adenosyl-L-methionine-dependent methyltransferases"/>
    <property type="match status" value="1"/>
</dbReference>
<dbReference type="PANTHER" id="PTHR43861:SF1">
    <property type="entry name" value="TRANS-ACONITATE 2-METHYLTRANSFERASE"/>
    <property type="match status" value="1"/>
</dbReference>
<evidence type="ECO:0000259" key="1">
    <source>
        <dbReference type="Pfam" id="PF13847"/>
    </source>
</evidence>
<accession>A0A480A0S7</accession>
<comment type="caution">
    <text evidence="2">The sequence shown here is derived from an EMBL/GenBank/DDBJ whole genome shotgun (WGS) entry which is preliminary data.</text>
</comment>
<keyword evidence="2" id="KW-0808">Transferase</keyword>
<protein>
    <submittedName>
        <fullName evidence="2">Methyltransferase type 12</fullName>
    </submittedName>
</protein>
<feature type="domain" description="Methyltransferase" evidence="1">
    <location>
        <begin position="59"/>
        <end position="175"/>
    </location>
</feature>
<dbReference type="InterPro" id="IPR025714">
    <property type="entry name" value="Methyltranfer_dom"/>
</dbReference>
<evidence type="ECO:0000313" key="3">
    <source>
        <dbReference type="Proteomes" id="UP000300142"/>
    </source>
</evidence>
<keyword evidence="3" id="KW-1185">Reference proteome</keyword>
<dbReference type="Proteomes" id="UP000300142">
    <property type="component" value="Unassembled WGS sequence"/>
</dbReference>
<sequence>MTEQIKLEMIQEENLLTAEFFNQQWQIYQKVLKNNYMGHREIYNVLHELLVKHWQKPFTLLDLGCGDGSFTTQALLNTQIAEYTGIDVSVPAIEDAKKNIAVTGCQGNFIIGDCWQLTNELAQNEPNKFDVVFTSFALHHLQLEEKEDVIKNIKNLLKSGGIFILIDVVRQENEDRDSYVKRYLGNVKKDWTLITPQEYKMVDSHISSRDFPETQSNLKSISEKVGFSNFECVYRDDLDTTQLLCFYL</sequence>
<dbReference type="AlphaFoldDB" id="A0A480A0S7"/>
<name>A0A480A0S7_9CYAN</name>
<dbReference type="RefSeq" id="WP_199291245.1">
    <property type="nucleotide sequence ID" value="NZ_BJCE01000114.1"/>
</dbReference>
<gene>
    <name evidence="2" type="ORF">SR1949_31850</name>
</gene>
<organism evidence="2 3">
    <name type="scientific">Sphaerospermopsis reniformis</name>
    <dbReference type="NCBI Taxonomy" id="531300"/>
    <lineage>
        <taxon>Bacteria</taxon>
        <taxon>Bacillati</taxon>
        <taxon>Cyanobacteriota</taxon>
        <taxon>Cyanophyceae</taxon>
        <taxon>Nostocales</taxon>
        <taxon>Aphanizomenonaceae</taxon>
        <taxon>Sphaerospermopsis</taxon>
    </lineage>
</organism>
<dbReference type="EMBL" id="BJCE01000114">
    <property type="protein sequence ID" value="GCL38072.1"/>
    <property type="molecule type" value="Genomic_DNA"/>
</dbReference>
<dbReference type="PANTHER" id="PTHR43861">
    <property type="entry name" value="TRANS-ACONITATE 2-METHYLTRANSFERASE-RELATED"/>
    <property type="match status" value="1"/>
</dbReference>
<reference evidence="3" key="1">
    <citation type="submission" date="2019-02" db="EMBL/GenBank/DDBJ databases">
        <title>Draft genome sequence of Sphaerospermopsis reniformis NIES-1949.</title>
        <authorList>
            <person name="Yamaguchi H."/>
            <person name="Suzuki S."/>
            <person name="Kawachi M."/>
        </authorList>
    </citation>
    <scope>NUCLEOTIDE SEQUENCE [LARGE SCALE GENOMIC DNA]</scope>
    <source>
        <strain evidence="3">NIES-1949</strain>
    </source>
</reference>
<evidence type="ECO:0000313" key="2">
    <source>
        <dbReference type="EMBL" id="GCL38072.1"/>
    </source>
</evidence>
<dbReference type="Gene3D" id="3.40.50.150">
    <property type="entry name" value="Vaccinia Virus protein VP39"/>
    <property type="match status" value="1"/>
</dbReference>
<proteinExistence type="predicted"/>
<dbReference type="InterPro" id="IPR029063">
    <property type="entry name" value="SAM-dependent_MTases_sf"/>
</dbReference>
<dbReference type="GO" id="GO:0008168">
    <property type="term" value="F:methyltransferase activity"/>
    <property type="evidence" value="ECO:0007669"/>
    <property type="project" value="UniProtKB-KW"/>
</dbReference>